<feature type="domain" description="ATP-grasp fold PylC-type" evidence="1">
    <location>
        <begin position="78"/>
        <end position="223"/>
    </location>
</feature>
<proteinExistence type="predicted"/>
<reference evidence="2 3" key="1">
    <citation type="journal article" date="2017" name="ISME J.">
        <title>An acid-tolerant ammonia-oxidizing ?-proteobacterium from soil.</title>
        <authorList>
            <person name="Hayatsu M."/>
            <person name="Tago K."/>
            <person name="Uchiyama I."/>
            <person name="Toyoda A."/>
            <person name="Wang Y."/>
            <person name="Shimomura Y."/>
            <person name="Okubo T."/>
            <person name="Kurisu F."/>
            <person name="Hirono Y."/>
            <person name="Nonaka K."/>
            <person name="Akiyama H."/>
            <person name="Itoh T."/>
            <person name="Takami H."/>
        </authorList>
    </citation>
    <scope>NUCLEOTIDE SEQUENCE [LARGE SCALE GENOMIC DNA]</scope>
    <source>
        <strain evidence="2 3">TAO100</strain>
    </source>
</reference>
<dbReference type="InterPro" id="IPR003806">
    <property type="entry name" value="ATP-grasp_PylC-type"/>
</dbReference>
<dbReference type="GO" id="GO:0005524">
    <property type="term" value="F:ATP binding"/>
    <property type="evidence" value="ECO:0007669"/>
    <property type="project" value="InterPro"/>
</dbReference>
<dbReference type="Proteomes" id="UP000243679">
    <property type="component" value="Chromosome"/>
</dbReference>
<protein>
    <submittedName>
        <fullName evidence="2">Hypothetical conserved protein</fullName>
    </submittedName>
</protein>
<dbReference type="Gene3D" id="3.30.470.20">
    <property type="entry name" value="ATP-grasp fold, B domain"/>
    <property type="match status" value="1"/>
</dbReference>
<dbReference type="RefSeq" id="WP_231910646.1">
    <property type="nucleotide sequence ID" value="NZ_AP014836.1"/>
</dbReference>
<organism evidence="2 3">
    <name type="scientific">Candidatus Nitrosoglobus terrae</name>
    <dbReference type="NCBI Taxonomy" id="1630141"/>
    <lineage>
        <taxon>Bacteria</taxon>
        <taxon>Pseudomonadati</taxon>
        <taxon>Pseudomonadota</taxon>
        <taxon>Gammaproteobacteria</taxon>
        <taxon>Chromatiales</taxon>
        <taxon>Chromatiaceae</taxon>
        <taxon>Candidatus Nitrosoglobus</taxon>
    </lineage>
</organism>
<gene>
    <name evidence="2" type="ORF">TAO_1753</name>
</gene>
<evidence type="ECO:0000259" key="1">
    <source>
        <dbReference type="Pfam" id="PF02655"/>
    </source>
</evidence>
<dbReference type="EMBL" id="AP014836">
    <property type="protein sequence ID" value="BAW81123.1"/>
    <property type="molecule type" value="Genomic_DNA"/>
</dbReference>
<keyword evidence="3" id="KW-1185">Reference proteome</keyword>
<evidence type="ECO:0000313" key="2">
    <source>
        <dbReference type="EMBL" id="BAW81123.1"/>
    </source>
</evidence>
<evidence type="ECO:0000313" key="3">
    <source>
        <dbReference type="Proteomes" id="UP000243679"/>
    </source>
</evidence>
<dbReference type="Pfam" id="PF02655">
    <property type="entry name" value="ATP-grasp_3"/>
    <property type="match status" value="1"/>
</dbReference>
<sequence length="327" mass="36497">MASTWVYIPLDADYVYWYQAVAQIIDLETHPVGLIFGSGFEHRPHFIEDLSLLGILLGNTANNIRLLKDPHYFFSLLQSLHIPAPETQSFPPINPIGWLRKTIGGTGGQHVLSAMPDQIASNCYYQRKLEGQLGSVLFLANGKEAQILGYNRLELTPIAFAPYRYGGISAPLAIDPVTHMLMQSYLTAITAVTGLLGLNGLDFIQTPTREIKVLEINPRPPTSLDLYQDLFNPLDAHIRACLGVSLPIHVNPMLFARAFSILYAPHSLRIPQNVSWPHFCHDYPIGNYSIEQGEPICSVHAQGISIEHCWQQLQQHQSQVLKLLTAT</sequence>
<dbReference type="SUPFAM" id="SSF56059">
    <property type="entry name" value="Glutathione synthetase ATP-binding domain-like"/>
    <property type="match status" value="1"/>
</dbReference>
<accession>A0A1Q2SPS9</accession>
<name>A0A1Q2SPS9_9GAMM</name>
<dbReference type="GO" id="GO:0046872">
    <property type="term" value="F:metal ion binding"/>
    <property type="evidence" value="ECO:0007669"/>
    <property type="project" value="InterPro"/>
</dbReference>
<dbReference type="AlphaFoldDB" id="A0A1Q2SPS9"/>
<dbReference type="KEGG" id="ntt:TAO_1753"/>